<dbReference type="EMBL" id="HBHX01029887">
    <property type="protein sequence ID" value="CAE0115965.1"/>
    <property type="molecule type" value="Transcribed_RNA"/>
</dbReference>
<protein>
    <submittedName>
        <fullName evidence="1">Uncharacterized protein</fullName>
    </submittedName>
</protein>
<accession>A0A7S3AVI7</accession>
<name>A0A7S3AVI7_9EUKA</name>
<reference evidence="1" key="1">
    <citation type="submission" date="2021-01" db="EMBL/GenBank/DDBJ databases">
        <authorList>
            <person name="Corre E."/>
            <person name="Pelletier E."/>
            <person name="Niang G."/>
            <person name="Scheremetjew M."/>
            <person name="Finn R."/>
            <person name="Kale V."/>
            <person name="Holt S."/>
            <person name="Cochrane G."/>
            <person name="Meng A."/>
            <person name="Brown T."/>
            <person name="Cohen L."/>
        </authorList>
    </citation>
    <scope>NUCLEOTIDE SEQUENCE</scope>
    <source>
        <strain evidence="1">CCMP281</strain>
    </source>
</reference>
<sequence length="184" mass="20119">MRDRPDRVAIPMPFGDRGGLIFRPSDVVLKCLYGVDGSTAFQRNDPDHPGCPAPDELCDASQPSLQWGGHCGFDGWPIGAFGRKDLEPFMKLHAQFGAQYKQPGFHSGYNEVIIPSETHNAHLPSSIEAFFVLDASHAGRDGVGVAVSKAHRDFLAQYSLTAEQVPLLKLDPSNWESPFSVLSI</sequence>
<dbReference type="AlphaFoldDB" id="A0A7S3AVI7"/>
<gene>
    <name evidence="1" type="ORF">HERI1096_LOCUS16650</name>
</gene>
<proteinExistence type="predicted"/>
<evidence type="ECO:0000313" key="1">
    <source>
        <dbReference type="EMBL" id="CAE0115965.1"/>
    </source>
</evidence>
<organism evidence="1">
    <name type="scientific">Haptolina ericina</name>
    <dbReference type="NCBI Taxonomy" id="156174"/>
    <lineage>
        <taxon>Eukaryota</taxon>
        <taxon>Haptista</taxon>
        <taxon>Haptophyta</taxon>
        <taxon>Prymnesiophyceae</taxon>
        <taxon>Prymnesiales</taxon>
        <taxon>Prymnesiaceae</taxon>
        <taxon>Haptolina</taxon>
    </lineage>
</organism>